<dbReference type="AlphaFoldDB" id="A0A1I1UWH2"/>
<dbReference type="Pfam" id="PF02574">
    <property type="entry name" value="S-methyl_trans"/>
    <property type="match status" value="1"/>
</dbReference>
<feature type="binding site" evidence="3 4">
    <location>
        <position position="212"/>
    </location>
    <ligand>
        <name>Zn(2+)</name>
        <dbReference type="ChEBI" id="CHEBI:29105"/>
    </ligand>
</feature>
<feature type="domain" description="Hcy-binding" evidence="5">
    <location>
        <begin position="4"/>
        <end position="315"/>
    </location>
</feature>
<dbReference type="InterPro" id="IPR036589">
    <property type="entry name" value="HCY_dom_sf"/>
</dbReference>
<evidence type="ECO:0000313" key="7">
    <source>
        <dbReference type="Proteomes" id="UP000198611"/>
    </source>
</evidence>
<dbReference type="Proteomes" id="UP000198611">
    <property type="component" value="Unassembled WGS sequence"/>
</dbReference>
<evidence type="ECO:0000256" key="1">
    <source>
        <dbReference type="ARBA" id="ARBA00022603"/>
    </source>
</evidence>
<dbReference type="EMBL" id="FOMJ01000008">
    <property type="protein sequence ID" value="SFD74925.1"/>
    <property type="molecule type" value="Genomic_DNA"/>
</dbReference>
<name>A0A1I1UWH2_9GAMM</name>
<dbReference type="GO" id="GO:0009086">
    <property type="term" value="P:methionine biosynthetic process"/>
    <property type="evidence" value="ECO:0007669"/>
    <property type="project" value="InterPro"/>
</dbReference>
<keyword evidence="3 4" id="KW-0862">Zinc</keyword>
<keyword evidence="3 4" id="KW-0479">Metal-binding</keyword>
<accession>A0A1I1UWH2</accession>
<keyword evidence="1 4" id="KW-0489">Methyltransferase</keyword>
<evidence type="ECO:0000313" key="6">
    <source>
        <dbReference type="EMBL" id="SFD74925.1"/>
    </source>
</evidence>
<evidence type="ECO:0000256" key="2">
    <source>
        <dbReference type="ARBA" id="ARBA00022679"/>
    </source>
</evidence>
<reference evidence="6 7" key="1">
    <citation type="submission" date="2016-10" db="EMBL/GenBank/DDBJ databases">
        <authorList>
            <person name="de Groot N.N."/>
        </authorList>
    </citation>
    <scope>NUCLEOTIDE SEQUENCE [LARGE SCALE GENOMIC DNA]</scope>
    <source>
        <strain evidence="6 7">HL3</strain>
    </source>
</reference>
<dbReference type="GO" id="GO:0032259">
    <property type="term" value="P:methylation"/>
    <property type="evidence" value="ECO:0007669"/>
    <property type="project" value="UniProtKB-KW"/>
</dbReference>
<dbReference type="InterPro" id="IPR003726">
    <property type="entry name" value="HCY_dom"/>
</dbReference>
<dbReference type="PANTHER" id="PTHR11103:SF18">
    <property type="entry name" value="SLR1189 PROTEIN"/>
    <property type="match status" value="1"/>
</dbReference>
<dbReference type="Gene3D" id="3.20.20.330">
    <property type="entry name" value="Homocysteine-binding-like domain"/>
    <property type="match status" value="1"/>
</dbReference>
<evidence type="ECO:0000259" key="5">
    <source>
        <dbReference type="PROSITE" id="PS50970"/>
    </source>
</evidence>
<sequence>MTDDLRTRLANPDDPVLCAGGYLFELERRGYLTAGSFVPEVALEHPEVLKQVYREFVRAGSDVIEAFTYNAHREKMRLIGKEELLEPLNRSALRTAREVAAEGWDRPPLVAGNISNTNIYDPEDPATADQVRAMYTEMVGWAKEEGVDFILAETLYYRGEAEIAMEVIRDADLPAVITFGVFADGRLRDGDDPATAAAALEAAGADVVGLNCFRGPATMLPYLEAIRAAVSIPVAGLAVPYRTSPNEPTFFNMHDHCCSVHLEEGRTFPTDLEPFLCNRHEVADYARRARAIGVDYLGLCCGNAPHYMRALAEAVGRTPPASRYSPEMDKHFLFGTDPSLKRHNRDFADKA</sequence>
<feature type="binding site" evidence="3 4">
    <location>
        <position position="301"/>
    </location>
    <ligand>
        <name>Zn(2+)</name>
        <dbReference type="ChEBI" id="CHEBI:29105"/>
    </ligand>
</feature>
<organism evidence="6 7">
    <name type="scientific">Thiohalospira halophila DSM 15071</name>
    <dbReference type="NCBI Taxonomy" id="1123397"/>
    <lineage>
        <taxon>Bacteria</taxon>
        <taxon>Pseudomonadati</taxon>
        <taxon>Pseudomonadota</taxon>
        <taxon>Gammaproteobacteria</taxon>
        <taxon>Thiohalospirales</taxon>
        <taxon>Thiohalospiraceae</taxon>
        <taxon>Thiohalospira</taxon>
    </lineage>
</organism>
<evidence type="ECO:0000256" key="4">
    <source>
        <dbReference type="PROSITE-ProRule" id="PRU00333"/>
    </source>
</evidence>
<gene>
    <name evidence="6" type="ORF">SAMN05660831_02225</name>
</gene>
<dbReference type="GO" id="GO:0008270">
    <property type="term" value="F:zinc ion binding"/>
    <property type="evidence" value="ECO:0007669"/>
    <property type="project" value="InterPro"/>
</dbReference>
<feature type="binding site" evidence="3 4">
    <location>
        <position position="300"/>
    </location>
    <ligand>
        <name>Zn(2+)</name>
        <dbReference type="ChEBI" id="CHEBI:29105"/>
    </ligand>
</feature>
<comment type="cofactor">
    <cofactor evidence="3">
        <name>Zn(2+)</name>
        <dbReference type="ChEBI" id="CHEBI:29105"/>
    </cofactor>
    <text evidence="3">Binds 1 zinc ion per subunit.</text>
</comment>
<dbReference type="STRING" id="1123397.SAMN05660831_02225"/>
<dbReference type="GO" id="GO:0008168">
    <property type="term" value="F:methyltransferase activity"/>
    <property type="evidence" value="ECO:0007669"/>
    <property type="project" value="UniProtKB-UniRule"/>
</dbReference>
<keyword evidence="7" id="KW-1185">Reference proteome</keyword>
<dbReference type="PROSITE" id="PS50970">
    <property type="entry name" value="HCY"/>
    <property type="match status" value="1"/>
</dbReference>
<keyword evidence="2 4" id="KW-0808">Transferase</keyword>
<dbReference type="InterPro" id="IPR017226">
    <property type="entry name" value="BHMT-like"/>
</dbReference>
<protein>
    <submittedName>
        <fullName evidence="6">Betaine-homocysteine S-methyltransferase</fullName>
    </submittedName>
</protein>
<proteinExistence type="predicted"/>
<evidence type="ECO:0000256" key="3">
    <source>
        <dbReference type="PIRSR" id="PIRSR037505-2"/>
    </source>
</evidence>
<dbReference type="RefSeq" id="WP_093428846.1">
    <property type="nucleotide sequence ID" value="NZ_FOMJ01000008.1"/>
</dbReference>
<dbReference type="PANTHER" id="PTHR11103">
    <property type="entry name" value="SLR1189 PROTEIN"/>
    <property type="match status" value="1"/>
</dbReference>
<dbReference type="SUPFAM" id="SSF82282">
    <property type="entry name" value="Homocysteine S-methyltransferase"/>
    <property type="match status" value="1"/>
</dbReference>
<dbReference type="PIRSF" id="PIRSF037505">
    <property type="entry name" value="Betaine_HMT"/>
    <property type="match status" value="1"/>
</dbReference>
<dbReference type="OrthoDB" id="9803687at2"/>